<sequence>MKSIYMLDSLDTNVEVEKLARYFYNEIKIYVEKLKIEYELKDEPAHIIWTSKYVMENVLQKNIPAYTNEKGVFISIDLDSWKEFLTEAIQDDMSVDTKTFFDHYLKKEILCILGHEITHHCDFFLSDFDDEDVSSDDLWFEEGLVMFLPRFYFYTEEEFSKIYNLELELFNYYEERYDEKYLEAFTYDLYENEDTNSIMFHYWKSFLAITDLVFNHYNKNIHLLIEDYHSWDKGGRNQRLSEYLYKIKN</sequence>
<evidence type="ECO:0000313" key="2">
    <source>
        <dbReference type="Proteomes" id="UP000770161"/>
    </source>
</evidence>
<evidence type="ECO:0008006" key="3">
    <source>
        <dbReference type="Google" id="ProtNLM"/>
    </source>
</evidence>
<reference evidence="1 2" key="1">
    <citation type="submission" date="2021-06" db="EMBL/GenBank/DDBJ databases">
        <title>Staphylococcus lentus K169 genome sequencing.</title>
        <authorList>
            <person name="Sundareshan S."/>
            <person name="Akhila D.S."/>
            <person name="Prachi D."/>
            <person name="Sivakumar R."/>
            <person name="Rajendhran J."/>
            <person name="Isloor S."/>
            <person name="Hegde N.R."/>
        </authorList>
    </citation>
    <scope>NUCLEOTIDE SEQUENCE [LARGE SCALE GENOMIC DNA]</scope>
    <source>
        <strain evidence="1 2">K169</strain>
    </source>
</reference>
<dbReference type="EMBL" id="JAHLZN010000038">
    <property type="protein sequence ID" value="MBU6114859.1"/>
    <property type="molecule type" value="Genomic_DNA"/>
</dbReference>
<evidence type="ECO:0000313" key="1">
    <source>
        <dbReference type="EMBL" id="MBU6114859.1"/>
    </source>
</evidence>
<gene>
    <name evidence="1" type="ORF">KQ656_12885</name>
</gene>
<accession>A0ABS6GZH2</accession>
<dbReference type="Proteomes" id="UP000770161">
    <property type="component" value="Unassembled WGS sequence"/>
</dbReference>
<comment type="caution">
    <text evidence="1">The sequence shown here is derived from an EMBL/GenBank/DDBJ whole genome shotgun (WGS) entry which is preliminary data.</text>
</comment>
<organism evidence="1 2">
    <name type="scientific">Mammaliicoccus lentus</name>
    <name type="common">Staphylococcus lentus</name>
    <dbReference type="NCBI Taxonomy" id="42858"/>
    <lineage>
        <taxon>Bacteria</taxon>
        <taxon>Bacillati</taxon>
        <taxon>Bacillota</taxon>
        <taxon>Bacilli</taxon>
        <taxon>Bacillales</taxon>
        <taxon>Staphylococcaceae</taxon>
        <taxon>Mammaliicoccus</taxon>
    </lineage>
</organism>
<protein>
    <recommendedName>
        <fullName evidence="3">Elongation factor Tu</fullName>
    </recommendedName>
</protein>
<dbReference type="RefSeq" id="WP_216683932.1">
    <property type="nucleotide sequence ID" value="NZ_JAHLZN010000038.1"/>
</dbReference>
<proteinExistence type="predicted"/>
<name>A0ABS6GZH2_MAMLE</name>
<keyword evidence="2" id="KW-1185">Reference proteome</keyword>